<evidence type="ECO:0000256" key="2">
    <source>
        <dbReference type="ARBA" id="ARBA00023157"/>
    </source>
</evidence>
<comment type="caution">
    <text evidence="5">The sequence shown here is derived from an EMBL/GenBank/DDBJ whole genome shotgun (WGS) entry which is preliminary data.</text>
</comment>
<dbReference type="GO" id="GO:0009277">
    <property type="term" value="C:fungal-type cell wall"/>
    <property type="evidence" value="ECO:0007669"/>
    <property type="project" value="TreeGrafter"/>
</dbReference>
<dbReference type="GO" id="GO:0006508">
    <property type="term" value="P:proteolysis"/>
    <property type="evidence" value="ECO:0007669"/>
    <property type="project" value="InterPro"/>
</dbReference>
<feature type="domain" description="Peptidase A1" evidence="4">
    <location>
        <begin position="48"/>
        <end position="437"/>
    </location>
</feature>
<dbReference type="GO" id="GO:0005576">
    <property type="term" value="C:extracellular region"/>
    <property type="evidence" value="ECO:0007669"/>
    <property type="project" value="TreeGrafter"/>
</dbReference>
<dbReference type="PANTHER" id="PTHR47965:SF105">
    <property type="entry name" value="ASPARTIC PROTEINASE YAPSIN-7"/>
    <property type="match status" value="1"/>
</dbReference>
<evidence type="ECO:0000313" key="6">
    <source>
        <dbReference type="Proteomes" id="UP000769157"/>
    </source>
</evidence>
<dbReference type="OrthoDB" id="771136at2759"/>
<dbReference type="GeneID" id="70237009"/>
<dbReference type="InterPro" id="IPR001461">
    <property type="entry name" value="Aspartic_peptidase_A1"/>
</dbReference>
<evidence type="ECO:0000313" key="5">
    <source>
        <dbReference type="EMBL" id="KAH3663644.1"/>
    </source>
</evidence>
<dbReference type="Gene3D" id="2.40.70.10">
    <property type="entry name" value="Acid Proteases"/>
    <property type="match status" value="2"/>
</dbReference>
<dbReference type="GO" id="GO:0031505">
    <property type="term" value="P:fungal-type cell wall organization"/>
    <property type="evidence" value="ECO:0007669"/>
    <property type="project" value="TreeGrafter"/>
</dbReference>
<keyword evidence="6" id="KW-1185">Reference proteome</keyword>
<dbReference type="PANTHER" id="PTHR47965">
    <property type="entry name" value="ASPARTYL PROTEASE-RELATED"/>
    <property type="match status" value="1"/>
</dbReference>
<organism evidence="5 6">
    <name type="scientific">Ogataea philodendri</name>
    <dbReference type="NCBI Taxonomy" id="1378263"/>
    <lineage>
        <taxon>Eukaryota</taxon>
        <taxon>Fungi</taxon>
        <taxon>Dikarya</taxon>
        <taxon>Ascomycota</taxon>
        <taxon>Saccharomycotina</taxon>
        <taxon>Pichiomycetes</taxon>
        <taxon>Pichiales</taxon>
        <taxon>Pichiaceae</taxon>
        <taxon>Ogataea</taxon>
    </lineage>
</organism>
<protein>
    <recommendedName>
        <fullName evidence="4">Peptidase A1 domain-containing protein</fullName>
    </recommendedName>
</protein>
<name>A0A9P8P2R9_9ASCO</name>
<dbReference type="PROSITE" id="PS51767">
    <property type="entry name" value="PEPTIDASE_A1"/>
    <property type="match status" value="1"/>
</dbReference>
<evidence type="ECO:0000256" key="1">
    <source>
        <dbReference type="ARBA" id="ARBA00007447"/>
    </source>
</evidence>
<reference evidence="5" key="2">
    <citation type="submission" date="2021-01" db="EMBL/GenBank/DDBJ databases">
        <authorList>
            <person name="Schikora-Tamarit M.A."/>
        </authorList>
    </citation>
    <scope>NUCLEOTIDE SEQUENCE</scope>
    <source>
        <strain evidence="5">CBS6075</strain>
    </source>
</reference>
<evidence type="ECO:0000259" key="4">
    <source>
        <dbReference type="PROSITE" id="PS51767"/>
    </source>
</evidence>
<keyword evidence="2" id="KW-1015">Disulfide bond</keyword>
<accession>A0A9P8P2R9</accession>
<reference evidence="5" key="1">
    <citation type="journal article" date="2021" name="Open Biol.">
        <title>Shared evolutionary footprints suggest mitochondrial oxidative damage underlies multiple complex I losses in fungi.</title>
        <authorList>
            <person name="Schikora-Tamarit M.A."/>
            <person name="Marcet-Houben M."/>
            <person name="Nosek J."/>
            <person name="Gabaldon T."/>
        </authorList>
    </citation>
    <scope>NUCLEOTIDE SEQUENCE</scope>
    <source>
        <strain evidence="5">CBS6075</strain>
    </source>
</reference>
<dbReference type="SUPFAM" id="SSF50630">
    <property type="entry name" value="Acid proteases"/>
    <property type="match status" value="1"/>
</dbReference>
<dbReference type="AlphaFoldDB" id="A0A9P8P2R9"/>
<comment type="similarity">
    <text evidence="1">Belongs to the peptidase A1 family.</text>
</comment>
<keyword evidence="3" id="KW-0732">Signal</keyword>
<dbReference type="RefSeq" id="XP_046059980.1">
    <property type="nucleotide sequence ID" value="XM_046206189.1"/>
</dbReference>
<feature type="chain" id="PRO_5040210873" description="Peptidase A1 domain-containing protein" evidence="3">
    <location>
        <begin position="22"/>
        <end position="550"/>
    </location>
</feature>
<evidence type="ECO:0000256" key="3">
    <source>
        <dbReference type="SAM" id="SignalP"/>
    </source>
</evidence>
<proteinExistence type="inferred from homology"/>
<dbReference type="Proteomes" id="UP000769157">
    <property type="component" value="Unassembled WGS sequence"/>
</dbReference>
<dbReference type="EMBL" id="JAEUBE010000366">
    <property type="protein sequence ID" value="KAH3663644.1"/>
    <property type="molecule type" value="Genomic_DNA"/>
</dbReference>
<gene>
    <name evidence="5" type="ORF">OGAPHI_005045</name>
</gene>
<dbReference type="InterPro" id="IPR021109">
    <property type="entry name" value="Peptidase_aspartic_dom_sf"/>
</dbReference>
<sequence>MFGFIFAFSLIHLVIVGSSSASSSHSSSFPTTSWLPVFELTTKNSGLIDYTVEVGEPKQTLALRVDVVNPELWLPGANQFTACESQSSTSEDFTTGTSAYDTAIETPCAPSGAFDLNSSISGAYLTENDERVSSEDEAFHIQLYAIDGIATSGYKAEDDFQFPILEPFKNGSLHNNTVSIERIPFIWANESYVQVGSLGLSRTVQSGYNNFLTYFKDNEFIKSNSYSLAPAGTNDSTPLLIAGGLSTSNFQGDMYQFDFIPVQDDSGESILGDTTWSDSLPVIPLSGLGVTSSSGNAVRFSNDFTEQNSSGSYPIPAMLDSRITYNFIPYSTLISLALELNAYYAESLGSWLVECDVASAGTIDFYFGNLTLNIPIDMVLDVQRNEDGSTLTFENGNDACALNFLPSEYLGYSLLGTPFINSVHLAVNNDNRTIALAQPAEDKDLSEEVFYPILSEVIPHATTANSEDFASLTLTINSYLYNADPASKYSQAIISGGEVYVTGASSASSASNASPSGSYSTSSKGDAQRMTSAIAISTLTGFLCLLVQLL</sequence>
<dbReference type="InterPro" id="IPR033121">
    <property type="entry name" value="PEPTIDASE_A1"/>
</dbReference>
<dbReference type="Pfam" id="PF00026">
    <property type="entry name" value="Asp"/>
    <property type="match status" value="1"/>
</dbReference>
<dbReference type="GO" id="GO:0004190">
    <property type="term" value="F:aspartic-type endopeptidase activity"/>
    <property type="evidence" value="ECO:0007669"/>
    <property type="project" value="InterPro"/>
</dbReference>
<feature type="signal peptide" evidence="3">
    <location>
        <begin position="1"/>
        <end position="21"/>
    </location>
</feature>